<dbReference type="Proteomes" id="UP000032803">
    <property type="component" value="Chromosome I"/>
</dbReference>
<organism evidence="1 2">
    <name type="scientific">Legionella hackeliae</name>
    <dbReference type="NCBI Taxonomy" id="449"/>
    <lineage>
        <taxon>Bacteria</taxon>
        <taxon>Pseudomonadati</taxon>
        <taxon>Pseudomonadota</taxon>
        <taxon>Gammaproteobacteria</taxon>
        <taxon>Legionellales</taxon>
        <taxon>Legionellaceae</taxon>
        <taxon>Legionella</taxon>
    </lineage>
</organism>
<evidence type="ECO:0000313" key="1">
    <source>
        <dbReference type="EMBL" id="CEK11194.1"/>
    </source>
</evidence>
<dbReference type="HOGENOM" id="CLU_050686_1_0_6"/>
<dbReference type="PATRIC" id="fig|449.7.peg.287"/>
<dbReference type="RefSeq" id="WP_045106434.1">
    <property type="nucleotide sequence ID" value="NZ_LN681225.1"/>
</dbReference>
<dbReference type="InterPro" id="IPR050696">
    <property type="entry name" value="FtsA/MreB"/>
</dbReference>
<dbReference type="CDD" id="cd24049">
    <property type="entry name" value="ASKHA_NBD_PilM"/>
    <property type="match status" value="1"/>
</dbReference>
<dbReference type="PANTHER" id="PTHR32432">
    <property type="entry name" value="CELL DIVISION PROTEIN FTSA-RELATED"/>
    <property type="match status" value="1"/>
</dbReference>
<sequence>MFKRLRSRPSLGMDITPSEINILQISHVADNYCIENFASSVLPPHTIVDNQLRDIDAIAHCLKRITMTSSLSGNFVVLAVPDSAIITKTIQIRADLVDAEIEEAIYFELCKYLSYPLHEINMDFVIQGPCAEEKGKLNVQIIACRSEQVSKRVEALKPANLLAKTIEIESSAIERVVPLLEKSRTIQQIAIFKINHLYIQLYVFKENNIVFTHEEKFCSTQWFDPLGWQNCEDPFSHIAPSTKLENIDVIIRQIKKNLQFFYSTQMDCVVEHVFLAGEKELLTKICQRLEDKIKIPVSIANPFKNMEYSSNISFREILEKAPSLLIACGLALRGEV</sequence>
<proteinExistence type="predicted"/>
<dbReference type="OrthoDB" id="9773403at2"/>
<keyword evidence="2" id="KW-1185">Reference proteome</keyword>
<dbReference type="PANTHER" id="PTHR32432:SF3">
    <property type="entry name" value="ETHANOLAMINE UTILIZATION PROTEIN EUTJ"/>
    <property type="match status" value="1"/>
</dbReference>
<accession>A0A0A8UWR9</accession>
<dbReference type="AlphaFoldDB" id="A0A0A8UWR9"/>
<dbReference type="KEGG" id="lha:LHA_2171"/>
<name>A0A0A8UWR9_LEGHA</name>
<evidence type="ECO:0008006" key="3">
    <source>
        <dbReference type="Google" id="ProtNLM"/>
    </source>
</evidence>
<dbReference type="Pfam" id="PF11104">
    <property type="entry name" value="PilM_2"/>
    <property type="match status" value="2"/>
</dbReference>
<dbReference type="STRING" id="449.LHA_2171"/>
<dbReference type="PIRSF" id="PIRSF019169">
    <property type="entry name" value="PilM"/>
    <property type="match status" value="1"/>
</dbReference>
<dbReference type="Gene3D" id="3.30.420.40">
    <property type="match status" value="2"/>
</dbReference>
<dbReference type="InterPro" id="IPR005883">
    <property type="entry name" value="PilM"/>
</dbReference>
<dbReference type="EMBL" id="LN681225">
    <property type="protein sequence ID" value="CEK11194.1"/>
    <property type="molecule type" value="Genomic_DNA"/>
</dbReference>
<protein>
    <recommendedName>
        <fullName evidence="3">Type IV pilus assembly protein PilM</fullName>
    </recommendedName>
</protein>
<gene>
    <name evidence="1" type="ORF">LHA_2171</name>
</gene>
<evidence type="ECO:0000313" key="2">
    <source>
        <dbReference type="Proteomes" id="UP000032803"/>
    </source>
</evidence>
<reference evidence="2" key="1">
    <citation type="submission" date="2014-09" db="EMBL/GenBank/DDBJ databases">
        <authorList>
            <person name="Gomez-Valero L."/>
        </authorList>
    </citation>
    <scope>NUCLEOTIDE SEQUENCE [LARGE SCALE GENOMIC DNA]</scope>
    <source>
        <strain evidence="2">ATCC35250</strain>
    </source>
</reference>
<dbReference type="NCBIfam" id="TIGR01175">
    <property type="entry name" value="pilM"/>
    <property type="match status" value="1"/>
</dbReference>